<proteinExistence type="predicted"/>
<protein>
    <submittedName>
        <fullName evidence="1">Putative secreted protein</fullName>
    </submittedName>
</protein>
<name>A0A6B0UL89_IXORI</name>
<sequence>MVSPRASKVGGTWAPALARASFLALAVSRFELAHAPACPNWTSDANMLAHVPMHHATRGLLRTPLFRASHTSYSSTPPTSPSSTSIFTWGSCSYLVRWSMKVVPGYLSPPMATPS</sequence>
<dbReference type="AlphaFoldDB" id="A0A6B0UL89"/>
<accession>A0A6B0UL89</accession>
<organism evidence="1">
    <name type="scientific">Ixodes ricinus</name>
    <name type="common">Common tick</name>
    <name type="synonym">Acarus ricinus</name>
    <dbReference type="NCBI Taxonomy" id="34613"/>
    <lineage>
        <taxon>Eukaryota</taxon>
        <taxon>Metazoa</taxon>
        <taxon>Ecdysozoa</taxon>
        <taxon>Arthropoda</taxon>
        <taxon>Chelicerata</taxon>
        <taxon>Arachnida</taxon>
        <taxon>Acari</taxon>
        <taxon>Parasitiformes</taxon>
        <taxon>Ixodida</taxon>
        <taxon>Ixodoidea</taxon>
        <taxon>Ixodidae</taxon>
        <taxon>Ixodinae</taxon>
        <taxon>Ixodes</taxon>
    </lineage>
</organism>
<evidence type="ECO:0000313" key="1">
    <source>
        <dbReference type="EMBL" id="MXU90442.1"/>
    </source>
</evidence>
<dbReference type="EMBL" id="GIFC01008359">
    <property type="protein sequence ID" value="MXU90442.1"/>
    <property type="molecule type" value="Transcribed_RNA"/>
</dbReference>
<reference evidence="1" key="1">
    <citation type="submission" date="2019-12" db="EMBL/GenBank/DDBJ databases">
        <title>An insight into the sialome of adult female Ixodes ricinus ticks feeding for 6 days.</title>
        <authorList>
            <person name="Perner J."/>
            <person name="Ribeiro J.M.C."/>
        </authorList>
    </citation>
    <scope>NUCLEOTIDE SEQUENCE</scope>
    <source>
        <strain evidence="1">Semi-engorged</strain>
        <tissue evidence="1">Salivary glands</tissue>
    </source>
</reference>